<keyword evidence="2" id="KW-1185">Reference proteome</keyword>
<reference evidence="1 2" key="1">
    <citation type="submission" date="2017-08" db="EMBL/GenBank/DDBJ databases">
        <title>Genomes of Fischerella (Mastigocladus) sp. strains.</title>
        <authorList>
            <person name="Miller S.R."/>
        </authorList>
    </citation>
    <scope>NUCLEOTIDE SEQUENCE [LARGE SCALE GENOMIC DNA]</scope>
    <source>
        <strain evidence="1 2">CCMEE 5323</strain>
    </source>
</reference>
<organism evidence="1 2">
    <name type="scientific">Fischerella muscicola CCMEE 5323</name>
    <dbReference type="NCBI Taxonomy" id="2019572"/>
    <lineage>
        <taxon>Bacteria</taxon>
        <taxon>Bacillati</taxon>
        <taxon>Cyanobacteriota</taxon>
        <taxon>Cyanophyceae</taxon>
        <taxon>Nostocales</taxon>
        <taxon>Hapalosiphonaceae</taxon>
        <taxon>Fischerella</taxon>
    </lineage>
</organism>
<dbReference type="EMBL" id="NRQW01000486">
    <property type="protein sequence ID" value="PLZ86020.1"/>
    <property type="molecule type" value="Genomic_DNA"/>
</dbReference>
<evidence type="ECO:0000313" key="2">
    <source>
        <dbReference type="Proteomes" id="UP000235036"/>
    </source>
</evidence>
<evidence type="ECO:0000313" key="1">
    <source>
        <dbReference type="EMBL" id="PLZ86020.1"/>
    </source>
</evidence>
<dbReference type="Proteomes" id="UP000235036">
    <property type="component" value="Unassembled WGS sequence"/>
</dbReference>
<sequence length="71" mass="7848">MLLAGLAGDHPILDFGFWILRKVCRRFAASRRVLGLPAIKAFQDGLPPQINLGACTIKSSSDFRFWIASTD</sequence>
<comment type="caution">
    <text evidence="1">The sequence shown here is derived from an EMBL/GenBank/DDBJ whole genome shotgun (WGS) entry which is preliminary data.</text>
</comment>
<proteinExistence type="predicted"/>
<name>A0A2N6JYK6_FISMU</name>
<protein>
    <submittedName>
        <fullName evidence="1">Uncharacterized protein</fullName>
    </submittedName>
</protein>
<dbReference type="AlphaFoldDB" id="A0A2N6JYK6"/>
<accession>A0A2N6JYK6</accession>
<gene>
    <name evidence="1" type="ORF">CEN44_20975</name>
</gene>